<reference evidence="2" key="1">
    <citation type="journal article" date="2023" name="G3 (Bethesda)">
        <title>Genome assembly and association tests identify interacting loci associated with vigor, precocity, and sex in interspecific pistachio rootstocks.</title>
        <authorList>
            <person name="Palmer W."/>
            <person name="Jacygrad E."/>
            <person name="Sagayaradj S."/>
            <person name="Cavanaugh K."/>
            <person name="Han R."/>
            <person name="Bertier L."/>
            <person name="Beede B."/>
            <person name="Kafkas S."/>
            <person name="Golino D."/>
            <person name="Preece J."/>
            <person name="Michelmore R."/>
        </authorList>
    </citation>
    <scope>NUCLEOTIDE SEQUENCE [LARGE SCALE GENOMIC DNA]</scope>
</reference>
<dbReference type="Proteomes" id="UP001163603">
    <property type="component" value="Chromosome 8"/>
</dbReference>
<evidence type="ECO:0000313" key="2">
    <source>
        <dbReference type="Proteomes" id="UP001163603"/>
    </source>
</evidence>
<accession>A0ACC0Y9B1</accession>
<organism evidence="1 2">
    <name type="scientific">Pistacia integerrima</name>
    <dbReference type="NCBI Taxonomy" id="434235"/>
    <lineage>
        <taxon>Eukaryota</taxon>
        <taxon>Viridiplantae</taxon>
        <taxon>Streptophyta</taxon>
        <taxon>Embryophyta</taxon>
        <taxon>Tracheophyta</taxon>
        <taxon>Spermatophyta</taxon>
        <taxon>Magnoliopsida</taxon>
        <taxon>eudicotyledons</taxon>
        <taxon>Gunneridae</taxon>
        <taxon>Pentapetalae</taxon>
        <taxon>rosids</taxon>
        <taxon>malvids</taxon>
        <taxon>Sapindales</taxon>
        <taxon>Anacardiaceae</taxon>
        <taxon>Pistacia</taxon>
    </lineage>
</organism>
<protein>
    <submittedName>
        <fullName evidence="1">Uncharacterized protein</fullName>
    </submittedName>
</protein>
<sequence length="886" mass="99328">MSRSSRFQFVATMSYRSAVRRGRGRNQSRSFSDGSNNGWRGQFVTGDSHIRSVRDSNLSHRQGSFSNQPLQQPPPFNPNQQHRYPPPQSNQNQQLRYPPPPFYQNQQSRYPPPPFYQNQQSRYPPPPFYQNQQPRYPRPSFNQNQAVRPHRPKPLDYRTWEYAKVPLPPNSERFVILSYNLLADYLAIDHRGKLYYHIPRQMLDWEWRKRSIFFELGLWSADIMCFQEVDKFQDLESELRLRGYSGIWKVSFEMPFLSGVIFLCGLATPLMDVQSFGEHQAKSRFSSPKVPPGFKLLYEESIEYNKLGLRDNVAQICVLEMLGQDFNKNGPPLSTSSAGSSKVVVCNIHVLYNPKRGEIKVGQVRTLLDKASAVSKIWNDAPVLLCGDFNCTPKSPLYNFISEQKIEIRCQDKLLLKIRSWKPYNPNLRVQPADGSIQARPVVGEGEVGIKMSDPLSGMQKNNEYGNAENTPFLNNLPLSQSIDTLPNVSDKACSNMQCMNEDCTLSDVTANETEQTVVDGFKESSSCLHSEDEFPADKHCSNDEIHKFSHSRPSHLEDKSDLTEMGDKEKGNASSHLNHGSSSEHSASDITVESDRSCDDSKLALVVNDHSSRVECSPEVMRASNSEIPSLSSISVKQVSCSTSDQPDISGSPIVDSLASVELENLLVRNLDEAADKPENLSIRTPDEAADKLENLSMRNLDEAEIGGNIDEDDTTFLSKLHNNEDAFPSSSDQFVGSTLGALSEELGDEVLHNTSPALGSEAVDVENVENVAYDPSLWTPMEVAAATGNEDCTFLEHPLQLKSTYTEVEDCTGARDSNGEPLVTSYNRCFMGTVDYIWRSSGIQTVRVLAPIPKHAMQWTPGFPTKKWGSDHIALASEVAIVKD</sequence>
<gene>
    <name evidence="1" type="ORF">Pint_12708</name>
</gene>
<comment type="caution">
    <text evidence="1">The sequence shown here is derived from an EMBL/GenBank/DDBJ whole genome shotgun (WGS) entry which is preliminary data.</text>
</comment>
<dbReference type="EMBL" id="CM047743">
    <property type="protein sequence ID" value="KAJ0030628.1"/>
    <property type="molecule type" value="Genomic_DNA"/>
</dbReference>
<keyword evidence="2" id="KW-1185">Reference proteome</keyword>
<proteinExistence type="predicted"/>
<name>A0ACC0Y9B1_9ROSI</name>
<evidence type="ECO:0000313" key="1">
    <source>
        <dbReference type="EMBL" id="KAJ0030628.1"/>
    </source>
</evidence>